<keyword evidence="2 11" id="KW-0813">Transport</keyword>
<evidence type="ECO:0000256" key="10">
    <source>
        <dbReference type="ARBA" id="ARBA00023237"/>
    </source>
</evidence>
<proteinExistence type="inferred from homology"/>
<dbReference type="InterPro" id="IPR000531">
    <property type="entry name" value="Beta-barrel_TonB"/>
</dbReference>
<evidence type="ECO:0000256" key="3">
    <source>
        <dbReference type="ARBA" id="ARBA00022452"/>
    </source>
</evidence>
<dbReference type="RefSeq" id="WP_095997048.1">
    <property type="nucleotide sequence ID" value="NZ_NSLI01000002.1"/>
</dbReference>
<keyword evidence="8 12" id="KW-0798">TonB box</keyword>
<evidence type="ECO:0000256" key="5">
    <source>
        <dbReference type="ARBA" id="ARBA00022692"/>
    </source>
</evidence>
<gene>
    <name evidence="15" type="ORF">CKY28_03935</name>
</gene>
<comment type="subcellular location">
    <subcellularLocation>
        <location evidence="1 11">Cell outer membrane</location>
        <topology evidence="1 11">Multi-pass membrane protein</topology>
    </subcellularLocation>
</comment>
<dbReference type="PROSITE" id="PS52016">
    <property type="entry name" value="TONB_DEPENDENT_REC_3"/>
    <property type="match status" value="1"/>
</dbReference>
<organism evidence="15 16">
    <name type="scientific">Sphingomonas lenta</name>
    <dbReference type="NCBI Taxonomy" id="1141887"/>
    <lineage>
        <taxon>Bacteria</taxon>
        <taxon>Pseudomonadati</taxon>
        <taxon>Pseudomonadota</taxon>
        <taxon>Alphaproteobacteria</taxon>
        <taxon>Sphingomonadales</taxon>
        <taxon>Sphingomonadaceae</taxon>
        <taxon>Sphingomonas</taxon>
    </lineage>
</organism>
<comment type="caution">
    <text evidence="15">The sequence shown here is derived from an EMBL/GenBank/DDBJ whole genome shotgun (WGS) entry which is preliminary data.</text>
</comment>
<dbReference type="Gene3D" id="2.40.170.20">
    <property type="entry name" value="TonB-dependent receptor, beta-barrel domain"/>
    <property type="match status" value="1"/>
</dbReference>
<dbReference type="GO" id="GO:0006826">
    <property type="term" value="P:iron ion transport"/>
    <property type="evidence" value="ECO:0007669"/>
    <property type="project" value="UniProtKB-KW"/>
</dbReference>
<evidence type="ECO:0008006" key="17">
    <source>
        <dbReference type="Google" id="ProtNLM"/>
    </source>
</evidence>
<keyword evidence="5 11" id="KW-0812">Transmembrane</keyword>
<dbReference type="InterPro" id="IPR012910">
    <property type="entry name" value="Plug_dom"/>
</dbReference>
<keyword evidence="7" id="KW-0406">Ion transport</keyword>
<evidence type="ECO:0000256" key="2">
    <source>
        <dbReference type="ARBA" id="ARBA00022448"/>
    </source>
</evidence>
<name>A0A2A2SH44_9SPHN</name>
<evidence type="ECO:0000256" key="11">
    <source>
        <dbReference type="PROSITE-ProRule" id="PRU01360"/>
    </source>
</evidence>
<dbReference type="PANTHER" id="PTHR32552">
    <property type="entry name" value="FERRICHROME IRON RECEPTOR-RELATED"/>
    <property type="match status" value="1"/>
</dbReference>
<dbReference type="InterPro" id="IPR039426">
    <property type="entry name" value="TonB-dep_rcpt-like"/>
</dbReference>
<dbReference type="PANTHER" id="PTHR32552:SF81">
    <property type="entry name" value="TONB-DEPENDENT OUTER MEMBRANE RECEPTOR"/>
    <property type="match status" value="1"/>
</dbReference>
<accession>A0A2A2SH44</accession>
<dbReference type="GO" id="GO:0009279">
    <property type="term" value="C:cell outer membrane"/>
    <property type="evidence" value="ECO:0007669"/>
    <property type="project" value="UniProtKB-SubCell"/>
</dbReference>
<evidence type="ECO:0000256" key="1">
    <source>
        <dbReference type="ARBA" id="ARBA00004571"/>
    </source>
</evidence>
<dbReference type="OrthoDB" id="9760333at2"/>
<evidence type="ECO:0000256" key="6">
    <source>
        <dbReference type="ARBA" id="ARBA00023004"/>
    </source>
</evidence>
<keyword evidence="10 11" id="KW-0998">Cell outer membrane</keyword>
<dbReference type="AlphaFoldDB" id="A0A2A2SH44"/>
<sequence length="672" mass="72420">MLALTLALIAADPVPEAPAAEPVQADVVVTGERIARTVSETPTSVLVFTDEQLRELGGADRVEDVLQLTPNVTVGAGDSGPAIRGQDSTGVLVGADAFLGGSRPRATVSLDGRPLSYNEFIYGLNGIWDVERVEVFRGPQTTAQGRNSIAGAIFIETADPSFDTQAAARLLVGNGSTEQYSAALSGALVPDQLAARVAFDRRDATSFVRKPNVAAADIGVDPRKDDFTVARAKLLATPAFLPGLRALLTYQHTQATALQGEAVDGPDEDRIDAGRTGALFGTNVDSLVLDIDQDFGGGLVWANRLTYADIRTRRFTLPGNGVAGVQTDEVSLESTLRFGGTDARVSGLLGGYLFDSRQDEEIDLTAFLALGAFRDEQVSRAVFGEATLRATDRLSVTLGGRYQYDRQDRDGALGPFVVDYDRSFDAFLPRASVAYELAADTRVGLLVARGYNPGGTTISFDTGEQDVFDAEKLYNYELFFRGRTPDGRLSLNANAFFTDYEDAQRPTTTVGPSGLIQTVFDNAEDARAYGLELELAYRASPALSFRGGLGLLETDLRRFSVSNAGVEGNEFQRSPGLSGFLAVNWTPIDRLTLDAQGRYTDGYFNDDANSPELRSGKLATVDAQASYQYGPVRLFGFVRNLFDGFQATQIYYQGFGTVNEPRRYGVGLEARL</sequence>
<keyword evidence="6" id="KW-0408">Iron</keyword>
<evidence type="ECO:0000256" key="9">
    <source>
        <dbReference type="ARBA" id="ARBA00023136"/>
    </source>
</evidence>
<comment type="similarity">
    <text evidence="11 12">Belongs to the TonB-dependent receptor family.</text>
</comment>
<evidence type="ECO:0000256" key="7">
    <source>
        <dbReference type="ARBA" id="ARBA00023065"/>
    </source>
</evidence>
<keyword evidence="4" id="KW-0410">Iron transport</keyword>
<dbReference type="Pfam" id="PF07715">
    <property type="entry name" value="Plug"/>
    <property type="match status" value="1"/>
</dbReference>
<dbReference type="EMBL" id="NSLI01000002">
    <property type="protein sequence ID" value="PAX08538.1"/>
    <property type="molecule type" value="Genomic_DNA"/>
</dbReference>
<keyword evidence="9 11" id="KW-0472">Membrane</keyword>
<evidence type="ECO:0000256" key="12">
    <source>
        <dbReference type="RuleBase" id="RU003357"/>
    </source>
</evidence>
<feature type="domain" description="TonB-dependent receptor-like beta-barrel" evidence="13">
    <location>
        <begin position="249"/>
        <end position="641"/>
    </location>
</feature>
<evidence type="ECO:0000256" key="4">
    <source>
        <dbReference type="ARBA" id="ARBA00022496"/>
    </source>
</evidence>
<dbReference type="Pfam" id="PF00593">
    <property type="entry name" value="TonB_dep_Rec_b-barrel"/>
    <property type="match status" value="1"/>
</dbReference>
<dbReference type="SUPFAM" id="SSF56935">
    <property type="entry name" value="Porins"/>
    <property type="match status" value="1"/>
</dbReference>
<evidence type="ECO:0000256" key="8">
    <source>
        <dbReference type="ARBA" id="ARBA00023077"/>
    </source>
</evidence>
<protein>
    <recommendedName>
        <fullName evidence="17">TonB-dependent receptor</fullName>
    </recommendedName>
</protein>
<feature type="domain" description="TonB-dependent receptor plug" evidence="14">
    <location>
        <begin position="38"/>
        <end position="152"/>
    </location>
</feature>
<dbReference type="InterPro" id="IPR036942">
    <property type="entry name" value="Beta-barrel_TonB_sf"/>
</dbReference>
<dbReference type="Proteomes" id="UP000218151">
    <property type="component" value="Unassembled WGS sequence"/>
</dbReference>
<evidence type="ECO:0000259" key="14">
    <source>
        <dbReference type="Pfam" id="PF07715"/>
    </source>
</evidence>
<keyword evidence="16" id="KW-1185">Reference proteome</keyword>
<evidence type="ECO:0000313" key="15">
    <source>
        <dbReference type="EMBL" id="PAX08538.1"/>
    </source>
</evidence>
<keyword evidence="3 11" id="KW-1134">Transmembrane beta strand</keyword>
<reference evidence="16" key="1">
    <citation type="submission" date="2017-09" db="EMBL/GenBank/DDBJ databases">
        <authorList>
            <person name="Feng G."/>
            <person name="Zhu H."/>
        </authorList>
    </citation>
    <scope>NUCLEOTIDE SEQUENCE [LARGE SCALE GENOMIC DNA]</scope>
    <source>
        <strain evidence="16">1PNM-20</strain>
    </source>
</reference>
<evidence type="ECO:0000313" key="16">
    <source>
        <dbReference type="Proteomes" id="UP000218151"/>
    </source>
</evidence>
<evidence type="ECO:0000259" key="13">
    <source>
        <dbReference type="Pfam" id="PF00593"/>
    </source>
</evidence>